<proteinExistence type="predicted"/>
<keyword evidence="2" id="KW-1185">Reference proteome</keyword>
<dbReference type="GO" id="GO:0005737">
    <property type="term" value="C:cytoplasm"/>
    <property type="evidence" value="ECO:0007669"/>
    <property type="project" value="TreeGrafter"/>
</dbReference>
<protein>
    <submittedName>
        <fullName evidence="1">Uncharacterized protein</fullName>
    </submittedName>
</protein>
<dbReference type="PANTHER" id="PTHR16155:SF20">
    <property type="entry name" value="STERILE ALPHA MOTIF DOMAIN-CONTAINING PROTEIN 9-LIKE"/>
    <property type="match status" value="1"/>
</dbReference>
<evidence type="ECO:0000313" key="1">
    <source>
        <dbReference type="Ensembl" id="ENSMALP00000013087.1"/>
    </source>
</evidence>
<organism evidence="1 2">
    <name type="scientific">Monopterus albus</name>
    <name type="common">Swamp eel</name>
    <dbReference type="NCBI Taxonomy" id="43700"/>
    <lineage>
        <taxon>Eukaryota</taxon>
        <taxon>Metazoa</taxon>
        <taxon>Chordata</taxon>
        <taxon>Craniata</taxon>
        <taxon>Vertebrata</taxon>
        <taxon>Euteleostomi</taxon>
        <taxon>Actinopterygii</taxon>
        <taxon>Neopterygii</taxon>
        <taxon>Teleostei</taxon>
        <taxon>Neoteleostei</taxon>
        <taxon>Acanthomorphata</taxon>
        <taxon>Anabantaria</taxon>
        <taxon>Synbranchiformes</taxon>
        <taxon>Synbranchidae</taxon>
        <taxon>Monopterus</taxon>
    </lineage>
</organism>
<evidence type="ECO:0000313" key="2">
    <source>
        <dbReference type="Proteomes" id="UP000261600"/>
    </source>
</evidence>
<sequence length="825" mass="95112">MHTLWALRESFRCAVLKNNDADFTEVAEQVVKLLMYDHKEQLPRVPVLLMIDDFDEMEKVYDLQQLIERKCTEKNIHSKSAEVIVLNCMRSESSDPTETTEDTVIIGNNLSEKEQKLFEEKLVEIEKIHKNAETFYGFMIMKKNFKSEYVQGVARNTLKSFNINQKHAQLLAVLVLLSVYCKGASLSISLCEEFLGLQPKPVCGTAKVEDGFGKFSTLIARCQVEGKVVFTAVKMIHSSIAQHCLSELTTTHSVKKADITDLLLTTNKLYESTQGKDKLLQDVHHVLVKRNLSTEEESQFSPLIQDITKETPGQEEMVLINASKRFEKDAVIFQLLARYYYLKKKDFLEAKHWAQKAKELSKDSSYIADTSAQVHKHELKNAIAKYKEQHISPDKLAMFLGMAQSAVDAFKETQRIAKKESVQRLQDKRDNYPFNTSGLLGEIQVGVLIIEMLEKTPVFSSDNVRHDIMSQVLSGDVNLQDVEKNDQRHSKHKSYYAILRSFEDVLYNLRHRMKVNFDLLDNFYVNLGSRFGMKDSREQVAQYELSRCFKQYANLFCKTASLKNKIVSTLFKLYQARQFLEMQKADTYCGILNFLSNNIPTEIMEKIARQYDFLCNYNPDVLTKINFIYANVVLSRIKLESPHIKQYPKVLDVLCQVLREQIPLSANLPLHFIAVMLLWPQQYHPECTRLGRCISQMRTAYHTVMKEMRNGKRPVVHFFLGKKQGYEKLVPLGEIKRLIKPEEFAYMWENGKIWKEKKVHDLLCRVTGEVKNNFILADTCIQGLKLPVTPMFQSQIGGYAEGSKVSFFTGFSVNGPYLLKVIKRI</sequence>
<dbReference type="Ensembl" id="ENSMALT00000013370.1">
    <property type="protein sequence ID" value="ENSMALP00000013087.1"/>
    <property type="gene ID" value="ENSMALG00000009269.1"/>
</dbReference>
<name>A0A3Q3JGQ1_MONAL</name>
<accession>A0A3Q3JGQ1</accession>
<dbReference type="AlphaFoldDB" id="A0A3Q3JGQ1"/>
<dbReference type="Proteomes" id="UP000261600">
    <property type="component" value="Unplaced"/>
</dbReference>
<dbReference type="STRING" id="43700.ENSMALP00000013087"/>
<reference evidence="1" key="1">
    <citation type="submission" date="2025-08" db="UniProtKB">
        <authorList>
            <consortium name="Ensembl"/>
        </authorList>
    </citation>
    <scope>IDENTIFICATION</scope>
</reference>
<dbReference type="PANTHER" id="PTHR16155">
    <property type="entry name" value="DED DOMAIN-CONTAINING PROTEIN"/>
    <property type="match status" value="1"/>
</dbReference>
<reference evidence="1" key="2">
    <citation type="submission" date="2025-09" db="UniProtKB">
        <authorList>
            <consortium name="Ensembl"/>
        </authorList>
    </citation>
    <scope>IDENTIFICATION</scope>
</reference>